<evidence type="ECO:0000259" key="10">
    <source>
        <dbReference type="Pfam" id="PF01545"/>
    </source>
</evidence>
<dbReference type="InterPro" id="IPR050681">
    <property type="entry name" value="CDF/SLC30A"/>
</dbReference>
<dbReference type="Gene3D" id="1.20.1510.10">
    <property type="entry name" value="Cation efflux protein transmembrane domain"/>
    <property type="match status" value="1"/>
</dbReference>
<dbReference type="NCBIfam" id="TIGR01297">
    <property type="entry name" value="CDF"/>
    <property type="match status" value="1"/>
</dbReference>
<feature type="transmembrane region" description="Helical" evidence="9">
    <location>
        <begin position="23"/>
        <end position="45"/>
    </location>
</feature>
<keyword evidence="5" id="KW-0862">Zinc</keyword>
<evidence type="ECO:0000259" key="11">
    <source>
        <dbReference type="Pfam" id="PF16916"/>
    </source>
</evidence>
<keyword evidence="3" id="KW-0813">Transport</keyword>
<keyword evidence="7" id="KW-0406">Ion transport</keyword>
<dbReference type="RefSeq" id="WP_394846501.1">
    <property type="nucleotide sequence ID" value="NZ_CP089982.1"/>
</dbReference>
<dbReference type="PANTHER" id="PTHR11562">
    <property type="entry name" value="CATION EFFLUX PROTEIN/ ZINC TRANSPORTER"/>
    <property type="match status" value="1"/>
</dbReference>
<dbReference type="SUPFAM" id="SSF160240">
    <property type="entry name" value="Cation efflux protein cytoplasmic domain-like"/>
    <property type="match status" value="1"/>
</dbReference>
<evidence type="ECO:0000256" key="2">
    <source>
        <dbReference type="ARBA" id="ARBA00008873"/>
    </source>
</evidence>
<evidence type="ECO:0000313" key="13">
    <source>
        <dbReference type="Proteomes" id="UP001379533"/>
    </source>
</evidence>
<evidence type="ECO:0000256" key="4">
    <source>
        <dbReference type="ARBA" id="ARBA00022692"/>
    </source>
</evidence>
<comment type="similarity">
    <text evidence="2">Belongs to the cation diffusion facilitator (CDF) transporter (TC 2.A.4) family. SLC30A subfamily.</text>
</comment>
<keyword evidence="4 9" id="KW-0812">Transmembrane</keyword>
<dbReference type="EMBL" id="CP089982">
    <property type="protein sequence ID" value="WXA95891.1"/>
    <property type="molecule type" value="Genomic_DNA"/>
</dbReference>
<protein>
    <submittedName>
        <fullName evidence="12">Cation diffusion facilitator family transporter</fullName>
    </submittedName>
</protein>
<feature type="domain" description="Cation efflux protein cytoplasmic" evidence="11">
    <location>
        <begin position="221"/>
        <end position="293"/>
    </location>
</feature>
<proteinExistence type="inferred from homology"/>
<sequence>MGHDHAHHDHGHGAAEGFDDGRAYLIGIVLNLGFVVVEVAFGLFAHSMSLIADAGHNLGDVLGLLVAGGASLLARRKPSLRRTYGFRRATILAALANGLLLVVATGAIVWESIGRLREPGTIDGGLVAVVATAGVLVNGASALFLMKGKKRDVNVQAAFIHLAADAAVSAGVVVTGVLIRFTGASILDPVVSIVLSLVILGSTWSLLRRSLDLALDAVPEQIDPGQVRGYLGGLPGVREVHDLHIWAMSSTETALTAHLVTVDGASSPGFLRDVSNELHSRFHIGHATLQLEAHDTKAPCDVPCRLATDEAE</sequence>
<evidence type="ECO:0000256" key="3">
    <source>
        <dbReference type="ARBA" id="ARBA00022448"/>
    </source>
</evidence>
<feature type="transmembrane region" description="Helical" evidence="9">
    <location>
        <begin position="122"/>
        <end position="146"/>
    </location>
</feature>
<dbReference type="Pfam" id="PF16916">
    <property type="entry name" value="ZT_dimer"/>
    <property type="match status" value="1"/>
</dbReference>
<evidence type="ECO:0000256" key="7">
    <source>
        <dbReference type="ARBA" id="ARBA00023065"/>
    </source>
</evidence>
<keyword evidence="8 9" id="KW-0472">Membrane</keyword>
<keyword evidence="13" id="KW-1185">Reference proteome</keyword>
<gene>
    <name evidence="12" type="ORF">LZC95_03430</name>
</gene>
<evidence type="ECO:0000313" key="12">
    <source>
        <dbReference type="EMBL" id="WXA95891.1"/>
    </source>
</evidence>
<evidence type="ECO:0000256" key="1">
    <source>
        <dbReference type="ARBA" id="ARBA00004141"/>
    </source>
</evidence>
<dbReference type="InterPro" id="IPR002524">
    <property type="entry name" value="Cation_efflux"/>
</dbReference>
<name>A0ABZ2KB83_9BACT</name>
<dbReference type="InterPro" id="IPR036837">
    <property type="entry name" value="Cation_efflux_CTD_sf"/>
</dbReference>
<feature type="transmembrane region" description="Helical" evidence="9">
    <location>
        <begin position="86"/>
        <end position="110"/>
    </location>
</feature>
<feature type="domain" description="Cation efflux protein transmembrane" evidence="10">
    <location>
        <begin position="25"/>
        <end position="212"/>
    </location>
</feature>
<dbReference type="InterPro" id="IPR058533">
    <property type="entry name" value="Cation_efflux_TM"/>
</dbReference>
<evidence type="ECO:0000256" key="5">
    <source>
        <dbReference type="ARBA" id="ARBA00022906"/>
    </source>
</evidence>
<dbReference type="SUPFAM" id="SSF161111">
    <property type="entry name" value="Cation efflux protein transmembrane domain-like"/>
    <property type="match status" value="1"/>
</dbReference>
<dbReference type="InterPro" id="IPR027469">
    <property type="entry name" value="Cation_efflux_TMD_sf"/>
</dbReference>
<dbReference type="Proteomes" id="UP001379533">
    <property type="component" value="Chromosome"/>
</dbReference>
<organism evidence="12 13">
    <name type="scientific">Pendulispora brunnea</name>
    <dbReference type="NCBI Taxonomy" id="2905690"/>
    <lineage>
        <taxon>Bacteria</taxon>
        <taxon>Pseudomonadati</taxon>
        <taxon>Myxococcota</taxon>
        <taxon>Myxococcia</taxon>
        <taxon>Myxococcales</taxon>
        <taxon>Sorangiineae</taxon>
        <taxon>Pendulisporaceae</taxon>
        <taxon>Pendulispora</taxon>
    </lineage>
</organism>
<dbReference type="PANTHER" id="PTHR11562:SF17">
    <property type="entry name" value="RE54080P-RELATED"/>
    <property type="match status" value="1"/>
</dbReference>
<accession>A0ABZ2KB83</accession>
<feature type="transmembrane region" description="Helical" evidence="9">
    <location>
        <begin position="186"/>
        <end position="207"/>
    </location>
</feature>
<keyword evidence="5" id="KW-0864">Zinc transport</keyword>
<evidence type="ECO:0000256" key="9">
    <source>
        <dbReference type="SAM" id="Phobius"/>
    </source>
</evidence>
<feature type="transmembrane region" description="Helical" evidence="9">
    <location>
        <begin position="158"/>
        <end position="180"/>
    </location>
</feature>
<comment type="subcellular location">
    <subcellularLocation>
        <location evidence="1">Membrane</location>
        <topology evidence="1">Multi-pass membrane protein</topology>
    </subcellularLocation>
</comment>
<dbReference type="InterPro" id="IPR027470">
    <property type="entry name" value="Cation_efflux_CTD"/>
</dbReference>
<evidence type="ECO:0000256" key="8">
    <source>
        <dbReference type="ARBA" id="ARBA00023136"/>
    </source>
</evidence>
<evidence type="ECO:0000256" key="6">
    <source>
        <dbReference type="ARBA" id="ARBA00022989"/>
    </source>
</evidence>
<reference evidence="12 13" key="1">
    <citation type="submission" date="2021-12" db="EMBL/GenBank/DDBJ databases">
        <title>Discovery of the Pendulisporaceae a myxobacterial family with distinct sporulation behavior and unique specialized metabolism.</title>
        <authorList>
            <person name="Garcia R."/>
            <person name="Popoff A."/>
            <person name="Bader C.D."/>
            <person name="Loehr J."/>
            <person name="Walesch S."/>
            <person name="Walt C."/>
            <person name="Boldt J."/>
            <person name="Bunk B."/>
            <person name="Haeckl F.J.F.P.J."/>
            <person name="Gunesch A.P."/>
            <person name="Birkelbach J."/>
            <person name="Nuebel U."/>
            <person name="Pietschmann T."/>
            <person name="Bach T."/>
            <person name="Mueller R."/>
        </authorList>
    </citation>
    <scope>NUCLEOTIDE SEQUENCE [LARGE SCALE GENOMIC DNA]</scope>
    <source>
        <strain evidence="12 13">MSr12523</strain>
    </source>
</reference>
<dbReference type="Pfam" id="PF01545">
    <property type="entry name" value="Cation_efflux"/>
    <property type="match status" value="1"/>
</dbReference>
<keyword evidence="6 9" id="KW-1133">Transmembrane helix</keyword>